<keyword evidence="1" id="KW-0812">Transmembrane</keyword>
<dbReference type="CDD" id="cd00761">
    <property type="entry name" value="Glyco_tranf_GTA_type"/>
    <property type="match status" value="1"/>
</dbReference>
<dbReference type="GO" id="GO:0016740">
    <property type="term" value="F:transferase activity"/>
    <property type="evidence" value="ECO:0007669"/>
    <property type="project" value="UniProtKB-KW"/>
</dbReference>
<sequence length="241" mass="28809">MENICGEHKDKVSIIVPKRRGENIDNVLESIRNSTYPNYEIIVVDEGLERSEQRNIGISRAEGEFLLILDSDQCIHKSLLIECVFAMKYYDALYIPEQIMTKGLFAYIRNWERQFYNQTAVDCVRFVRAQDCPLFDTTMRGPEDSDWDRRIKGKRDITYFNIYHYDNINCLDFFKKKAYYSKSMRRFAEKYPDDKCLNFWWRCFGVFLENGKWKRFLSRPDLAIAVLTLIFLRGVVFLWNK</sequence>
<dbReference type="SUPFAM" id="SSF53448">
    <property type="entry name" value="Nucleotide-diphospho-sugar transferases"/>
    <property type="match status" value="1"/>
</dbReference>
<keyword evidence="2" id="KW-0808">Transferase</keyword>
<dbReference type="EMBL" id="MT141418">
    <property type="protein sequence ID" value="QJA60713.1"/>
    <property type="molecule type" value="Genomic_DNA"/>
</dbReference>
<dbReference type="Gene3D" id="3.90.550.10">
    <property type="entry name" value="Spore Coat Polysaccharide Biosynthesis Protein SpsA, Chain A"/>
    <property type="match status" value="2"/>
</dbReference>
<feature type="transmembrane region" description="Helical" evidence="1">
    <location>
        <begin position="222"/>
        <end position="239"/>
    </location>
</feature>
<name>A0A6M3IT99_9ZZZZ</name>
<proteinExistence type="predicted"/>
<keyword evidence="1" id="KW-1133">Transmembrane helix</keyword>
<evidence type="ECO:0000313" key="2">
    <source>
        <dbReference type="EMBL" id="QJA60713.1"/>
    </source>
</evidence>
<protein>
    <submittedName>
        <fullName evidence="2">Putative glycosyltransferase</fullName>
    </submittedName>
</protein>
<organism evidence="2">
    <name type="scientific">viral metagenome</name>
    <dbReference type="NCBI Taxonomy" id="1070528"/>
    <lineage>
        <taxon>unclassified sequences</taxon>
        <taxon>metagenomes</taxon>
        <taxon>organismal metagenomes</taxon>
    </lineage>
</organism>
<gene>
    <name evidence="2" type="ORF">MM415B01067_0014</name>
</gene>
<keyword evidence="1" id="KW-0472">Membrane</keyword>
<dbReference type="AlphaFoldDB" id="A0A6M3IT99"/>
<reference evidence="2" key="1">
    <citation type="submission" date="2020-03" db="EMBL/GenBank/DDBJ databases">
        <title>The deep terrestrial virosphere.</title>
        <authorList>
            <person name="Holmfeldt K."/>
            <person name="Nilsson E."/>
            <person name="Simone D."/>
            <person name="Lopez-Fernandez M."/>
            <person name="Wu X."/>
            <person name="de Brujin I."/>
            <person name="Lundin D."/>
            <person name="Andersson A."/>
            <person name="Bertilsson S."/>
            <person name="Dopson M."/>
        </authorList>
    </citation>
    <scope>NUCLEOTIDE SEQUENCE</scope>
    <source>
        <strain evidence="2">MM415B01067</strain>
    </source>
</reference>
<dbReference type="InterPro" id="IPR029044">
    <property type="entry name" value="Nucleotide-diphossugar_trans"/>
</dbReference>
<evidence type="ECO:0000256" key="1">
    <source>
        <dbReference type="SAM" id="Phobius"/>
    </source>
</evidence>
<accession>A0A6M3IT99</accession>